<dbReference type="InterPro" id="IPR051786">
    <property type="entry name" value="ASN_synthetase/amidase"/>
</dbReference>
<evidence type="ECO:0000256" key="4">
    <source>
        <dbReference type="ARBA" id="ARBA00022741"/>
    </source>
</evidence>
<evidence type="ECO:0000256" key="5">
    <source>
        <dbReference type="ARBA" id="ARBA00022840"/>
    </source>
</evidence>
<evidence type="ECO:0000256" key="1">
    <source>
        <dbReference type="ARBA" id="ARBA00005187"/>
    </source>
</evidence>
<keyword evidence="5" id="KW-0067">ATP-binding</keyword>
<dbReference type="Pfam" id="PF00733">
    <property type="entry name" value="Asn_synthase"/>
    <property type="match status" value="1"/>
</dbReference>
<dbReference type="RefSeq" id="WP_213429507.1">
    <property type="nucleotide sequence ID" value="NZ_AP031286.1"/>
</dbReference>
<evidence type="ECO:0000256" key="7">
    <source>
        <dbReference type="ARBA" id="ARBA00048741"/>
    </source>
</evidence>
<evidence type="ECO:0000256" key="2">
    <source>
        <dbReference type="ARBA" id="ARBA00005752"/>
    </source>
</evidence>
<comment type="pathway">
    <text evidence="1">Amino-acid biosynthesis; L-asparagine biosynthesis; L-asparagine from L-aspartate (L-Gln route): step 1/1.</text>
</comment>
<dbReference type="InterPro" id="IPR017932">
    <property type="entry name" value="GATase_2_dom"/>
</dbReference>
<dbReference type="SUPFAM" id="SSF56235">
    <property type="entry name" value="N-terminal nucleophile aminohydrolases (Ntn hydrolases)"/>
    <property type="match status" value="1"/>
</dbReference>
<dbReference type="InterPro" id="IPR029055">
    <property type="entry name" value="Ntn_hydrolases_N"/>
</dbReference>
<proteinExistence type="inferred from homology"/>
<accession>A0ABM9FZX4</accession>
<feature type="domain" description="Glutamine amidotransferase type-2" evidence="8">
    <location>
        <begin position="1"/>
        <end position="217"/>
    </location>
</feature>
<evidence type="ECO:0000256" key="3">
    <source>
        <dbReference type="ARBA" id="ARBA00012737"/>
    </source>
</evidence>
<protein>
    <recommendedName>
        <fullName evidence="3">asparagine synthase (glutamine-hydrolyzing)</fullName>
        <ecNumber evidence="3">6.3.5.4</ecNumber>
    </recommendedName>
</protein>
<dbReference type="PANTHER" id="PTHR43284:SF1">
    <property type="entry name" value="ASPARAGINE SYNTHETASE"/>
    <property type="match status" value="1"/>
</dbReference>
<evidence type="ECO:0000313" key="10">
    <source>
        <dbReference type="Proteomes" id="UP001154322"/>
    </source>
</evidence>
<dbReference type="InterPro" id="IPR006426">
    <property type="entry name" value="Asn_synth_AEB"/>
</dbReference>
<comment type="similarity">
    <text evidence="2">Belongs to the asparagine synthetase family.</text>
</comment>
<dbReference type="PANTHER" id="PTHR43284">
    <property type="entry name" value="ASPARAGINE SYNTHETASE (GLUTAMINE-HYDROLYZING)"/>
    <property type="match status" value="1"/>
</dbReference>
<dbReference type="Gene3D" id="3.60.20.10">
    <property type="entry name" value="Glutamine Phosphoribosylpyrophosphate, subunit 1, domain 1"/>
    <property type="match status" value="1"/>
</dbReference>
<keyword evidence="4" id="KW-0547">Nucleotide-binding</keyword>
<organism evidence="9 10">
    <name type="scientific">Paenibacillus melissococcoides</name>
    <dbReference type="NCBI Taxonomy" id="2912268"/>
    <lineage>
        <taxon>Bacteria</taxon>
        <taxon>Bacillati</taxon>
        <taxon>Bacillota</taxon>
        <taxon>Bacilli</taxon>
        <taxon>Bacillales</taxon>
        <taxon>Paenibacillaceae</taxon>
        <taxon>Paenibacillus</taxon>
    </lineage>
</organism>
<evidence type="ECO:0000256" key="6">
    <source>
        <dbReference type="ARBA" id="ARBA00022888"/>
    </source>
</evidence>
<dbReference type="PIRSF" id="PIRSF001589">
    <property type="entry name" value="Asn_synthetase_glu-h"/>
    <property type="match status" value="1"/>
</dbReference>
<dbReference type="EC" id="6.3.5.4" evidence="3"/>
<name>A0ABM9FZX4_9BACL</name>
<comment type="caution">
    <text evidence="9">The sequence shown here is derived from an EMBL/GenBank/DDBJ whole genome shotgun (WGS) entry which is preliminary data.</text>
</comment>
<evidence type="ECO:0000259" key="8">
    <source>
        <dbReference type="PROSITE" id="PS51278"/>
    </source>
</evidence>
<keyword evidence="6" id="KW-0028">Amino-acid biosynthesis</keyword>
<dbReference type="EMBL" id="CALYLO010000002">
    <property type="protein sequence ID" value="CAH8244816.1"/>
    <property type="molecule type" value="Genomic_DNA"/>
</dbReference>
<dbReference type="InterPro" id="IPR001962">
    <property type="entry name" value="Asn_synthase"/>
</dbReference>
<evidence type="ECO:0000313" key="9">
    <source>
        <dbReference type="EMBL" id="CAH8244816.1"/>
    </source>
</evidence>
<comment type="catalytic activity">
    <reaction evidence="7">
        <text>L-aspartate + L-glutamine + ATP + H2O = L-asparagine + L-glutamate + AMP + diphosphate + H(+)</text>
        <dbReference type="Rhea" id="RHEA:12228"/>
        <dbReference type="ChEBI" id="CHEBI:15377"/>
        <dbReference type="ChEBI" id="CHEBI:15378"/>
        <dbReference type="ChEBI" id="CHEBI:29985"/>
        <dbReference type="ChEBI" id="CHEBI:29991"/>
        <dbReference type="ChEBI" id="CHEBI:30616"/>
        <dbReference type="ChEBI" id="CHEBI:33019"/>
        <dbReference type="ChEBI" id="CHEBI:58048"/>
        <dbReference type="ChEBI" id="CHEBI:58359"/>
        <dbReference type="ChEBI" id="CHEBI:456215"/>
        <dbReference type="EC" id="6.3.5.4"/>
    </reaction>
</comment>
<reference evidence="9" key="1">
    <citation type="submission" date="2022-06" db="EMBL/GenBank/DDBJ databases">
        <authorList>
            <person name="Dietemann V."/>
            <person name="Ory F."/>
            <person name="Dainat B."/>
            <person name="Oberhansli S."/>
        </authorList>
    </citation>
    <scope>NUCLEOTIDE SEQUENCE</scope>
    <source>
        <strain evidence="9">Ena-SAMPLE-TAB-26-04-2022-14:26:32:270-5432</strain>
    </source>
</reference>
<dbReference type="Proteomes" id="UP001154322">
    <property type="component" value="Unassembled WGS sequence"/>
</dbReference>
<dbReference type="SUPFAM" id="SSF52402">
    <property type="entry name" value="Adenine nucleotide alpha hydrolases-like"/>
    <property type="match status" value="1"/>
</dbReference>
<dbReference type="PROSITE" id="PS51278">
    <property type="entry name" value="GATASE_TYPE_2"/>
    <property type="match status" value="1"/>
</dbReference>
<keyword evidence="10" id="KW-1185">Reference proteome</keyword>
<dbReference type="Gene3D" id="3.40.50.620">
    <property type="entry name" value="HUPs"/>
    <property type="match status" value="2"/>
</dbReference>
<dbReference type="Pfam" id="PF13537">
    <property type="entry name" value="GATase_7"/>
    <property type="match status" value="1"/>
</dbReference>
<gene>
    <name evidence="9" type="ORF">WJ0W_002046</name>
</gene>
<sequence>MGAVAGIYHLQHEKLEPGLGRQMIDDLRRFPADYVSSWSNGSLFLGSLQQCITPQSISEVLPCYDPVTSLAITSDAIIDNQDELADQLELSKPARQTITDSRLILQAYMKWGHDMPKHLVGDFAFIIWDGRDRTMFGARDFSGTRTLYFHQSPELFSFCTIMEPLLKLPHVKRDLNEHWISQFLAIPITTDAVDSFSTVYQSIKQVPPSHSIFVANGKVIFQQYCRLQHTDKLVLTSNEEYEEAFRDVFQTAVQARLRTFRQVGAHLSGGLDSGSVVSFAAPMLKAYNKPLYTFSYYPVEGFSDFTSGNRFADEREYIRSTVEHVGNIEMNVSSYPSSNPYSVIDEWLDTLEMPYKFFENSFWLKGIYEQAAARDIGVMLTGQRGNWTISWGPAMDYQASLLRKGRLVSFFWEHRRYCQSLGANPWKVLQIVGKKSFPWLAPLIAPGGDPELPVLINPDFARKTNVTDYMKACGMDVWGSSTQNAYDIRKDQFNQLYFWNINGTIGTKLSLKHKIWDRDPTNDLRVVRFCLSVPDEQFVQQGVDRSLIRRATARYLPDKVRLNRKRRGVQGADGVFRLMPHWSGLIRDLEQMIGDPRTSYYLNAPLLQELLNDIRHHPRPELAFDLKFRVLMRGFIFHKFLSRISGKEV</sequence>
<keyword evidence="6" id="KW-0061">Asparagine biosynthesis</keyword>
<dbReference type="InterPro" id="IPR014729">
    <property type="entry name" value="Rossmann-like_a/b/a_fold"/>
</dbReference>